<gene>
    <name evidence="2" type="ORF">SPARVUS_LOCUS6473138</name>
</gene>
<feature type="region of interest" description="Disordered" evidence="1">
    <location>
        <begin position="1"/>
        <end position="76"/>
    </location>
</feature>
<evidence type="ECO:0000313" key="2">
    <source>
        <dbReference type="EMBL" id="CAI9566927.1"/>
    </source>
</evidence>
<accession>A0ABN9D721</accession>
<evidence type="ECO:0000313" key="3">
    <source>
        <dbReference type="Proteomes" id="UP001162483"/>
    </source>
</evidence>
<reference evidence="2" key="1">
    <citation type="submission" date="2023-05" db="EMBL/GenBank/DDBJ databases">
        <authorList>
            <person name="Stuckert A."/>
        </authorList>
    </citation>
    <scope>NUCLEOTIDE SEQUENCE</scope>
</reference>
<feature type="non-terminal residue" evidence="2">
    <location>
        <position position="76"/>
    </location>
</feature>
<proteinExistence type="predicted"/>
<protein>
    <submittedName>
        <fullName evidence="2">Uncharacterized protein</fullName>
    </submittedName>
</protein>
<organism evidence="2 3">
    <name type="scientific">Staurois parvus</name>
    <dbReference type="NCBI Taxonomy" id="386267"/>
    <lineage>
        <taxon>Eukaryota</taxon>
        <taxon>Metazoa</taxon>
        <taxon>Chordata</taxon>
        <taxon>Craniata</taxon>
        <taxon>Vertebrata</taxon>
        <taxon>Euteleostomi</taxon>
        <taxon>Amphibia</taxon>
        <taxon>Batrachia</taxon>
        <taxon>Anura</taxon>
        <taxon>Neobatrachia</taxon>
        <taxon>Ranoidea</taxon>
        <taxon>Ranidae</taxon>
        <taxon>Staurois</taxon>
    </lineage>
</organism>
<feature type="compositionally biased region" description="Basic and acidic residues" evidence="1">
    <location>
        <begin position="49"/>
        <end position="63"/>
    </location>
</feature>
<feature type="compositionally biased region" description="Basic and acidic residues" evidence="1">
    <location>
        <begin position="21"/>
        <end position="39"/>
    </location>
</feature>
<name>A0ABN9D721_9NEOB</name>
<sequence length="76" mass="8609">MATGTVAQERHTGSQSPARRWSLERRSRAAARVDQRRFEGAAGASEEESGQRRKTADRERERANPGWSRGQQGKYH</sequence>
<comment type="caution">
    <text evidence="2">The sequence shown here is derived from an EMBL/GenBank/DDBJ whole genome shotgun (WGS) entry which is preliminary data.</text>
</comment>
<dbReference type="EMBL" id="CATNWA010014079">
    <property type="protein sequence ID" value="CAI9566927.1"/>
    <property type="molecule type" value="Genomic_DNA"/>
</dbReference>
<dbReference type="Proteomes" id="UP001162483">
    <property type="component" value="Unassembled WGS sequence"/>
</dbReference>
<keyword evidence="3" id="KW-1185">Reference proteome</keyword>
<evidence type="ECO:0000256" key="1">
    <source>
        <dbReference type="SAM" id="MobiDB-lite"/>
    </source>
</evidence>